<keyword evidence="3" id="KW-0732">Signal</keyword>
<keyword evidence="4" id="KW-0843">Virulence</keyword>
<dbReference type="CDD" id="cd23415">
    <property type="entry name" value="beta-trefoil_Ricin_AH"/>
    <property type="match status" value="1"/>
</dbReference>
<evidence type="ECO:0000256" key="2">
    <source>
        <dbReference type="ARBA" id="ARBA00022656"/>
    </source>
</evidence>
<evidence type="ECO:0000256" key="5">
    <source>
        <dbReference type="ARBA" id="ARBA00023136"/>
    </source>
</evidence>
<organism evidence="10 11">
    <name type="scientific">Streptomyces sp. 900129855</name>
    <dbReference type="NCBI Taxonomy" id="3155129"/>
    <lineage>
        <taxon>Bacteria</taxon>
        <taxon>Bacillati</taxon>
        <taxon>Actinomycetota</taxon>
        <taxon>Actinomycetes</taxon>
        <taxon>Kitasatosporales</taxon>
        <taxon>Streptomycetaceae</taxon>
        <taxon>Streptomyces</taxon>
    </lineage>
</organism>
<keyword evidence="7" id="KW-0998">Cell outer membrane</keyword>
<dbReference type="InterPro" id="IPR003558">
    <property type="entry name" value="CDtoxinA/C"/>
</dbReference>
<evidence type="ECO:0000256" key="1">
    <source>
        <dbReference type="ARBA" id="ARBA00004459"/>
    </source>
</evidence>
<evidence type="ECO:0000256" key="9">
    <source>
        <dbReference type="SAM" id="MobiDB-lite"/>
    </source>
</evidence>
<evidence type="ECO:0000256" key="3">
    <source>
        <dbReference type="ARBA" id="ARBA00022729"/>
    </source>
</evidence>
<dbReference type="PROSITE" id="PS50231">
    <property type="entry name" value="RICIN_B_LECTIN"/>
    <property type="match status" value="1"/>
</dbReference>
<dbReference type="RefSeq" id="WP_334576782.1">
    <property type="nucleotide sequence ID" value="NZ_JBEZVE010000013.1"/>
</dbReference>
<comment type="caution">
    <text evidence="10">The sequence shown here is derived from an EMBL/GenBank/DDBJ whole genome shotgun (WGS) entry which is preliminary data.</text>
</comment>
<feature type="compositionally biased region" description="Basic and acidic residues" evidence="9">
    <location>
        <begin position="1"/>
        <end position="12"/>
    </location>
</feature>
<feature type="region of interest" description="Disordered" evidence="9">
    <location>
        <begin position="1"/>
        <end position="26"/>
    </location>
</feature>
<keyword evidence="11" id="KW-1185">Reference proteome</keyword>
<dbReference type="SUPFAM" id="SSF50370">
    <property type="entry name" value="Ricin B-like lectins"/>
    <property type="match status" value="1"/>
</dbReference>
<evidence type="ECO:0000256" key="4">
    <source>
        <dbReference type="ARBA" id="ARBA00023026"/>
    </source>
</evidence>
<keyword evidence="2" id="KW-0800">Toxin</keyword>
<sequence>MLDMKKPDETRATDAQASTRTSGRGLSSRRRWTAAIGVTLSLGFAFMNTSSATAAGSVYAKTNILRNWETGRCLDSNWEGQVYTNPCDQGNDYQTWTVVYKGHSAFDEVQIVNKATQRCLYSNDNPALVLATVPCEGVPAGQTPGAGQLWGADGPGWDNVQLKSARWCLDSNRGGSAYVQGCNGGNYQHWKLGL</sequence>
<evidence type="ECO:0000256" key="6">
    <source>
        <dbReference type="ARBA" id="ARBA00023139"/>
    </source>
</evidence>
<proteinExistence type="predicted"/>
<accession>A0ABV2ZMC5</accession>
<dbReference type="InterPro" id="IPR035992">
    <property type="entry name" value="Ricin_B-like_lectins"/>
</dbReference>
<keyword evidence="8" id="KW-0449">Lipoprotein</keyword>
<dbReference type="EMBL" id="JBEZVE010000013">
    <property type="protein sequence ID" value="MEU3783706.1"/>
    <property type="molecule type" value="Genomic_DNA"/>
</dbReference>
<dbReference type="Pfam" id="PF03498">
    <property type="entry name" value="CDtoxinA"/>
    <property type="match status" value="1"/>
</dbReference>
<evidence type="ECO:0000313" key="11">
    <source>
        <dbReference type="Proteomes" id="UP001550739"/>
    </source>
</evidence>
<protein>
    <submittedName>
        <fullName evidence="10">RICIN domain-containing protein</fullName>
    </submittedName>
</protein>
<comment type="subcellular location">
    <subcellularLocation>
        <location evidence="1">Cell outer membrane</location>
        <topology evidence="1">Lipid-anchor</topology>
    </subcellularLocation>
</comment>
<keyword evidence="5" id="KW-0472">Membrane</keyword>
<dbReference type="Proteomes" id="UP001550739">
    <property type="component" value="Unassembled WGS sequence"/>
</dbReference>
<evidence type="ECO:0000256" key="7">
    <source>
        <dbReference type="ARBA" id="ARBA00023237"/>
    </source>
</evidence>
<name>A0ABV2ZMC5_9ACTN</name>
<keyword evidence="6" id="KW-0564">Palmitate</keyword>
<gene>
    <name evidence="10" type="ORF">AB0E89_24685</name>
</gene>
<evidence type="ECO:0000256" key="8">
    <source>
        <dbReference type="ARBA" id="ARBA00023288"/>
    </source>
</evidence>
<reference evidence="10 11" key="1">
    <citation type="submission" date="2024-06" db="EMBL/GenBank/DDBJ databases">
        <title>The Natural Products Discovery Center: Release of the First 8490 Sequenced Strains for Exploring Actinobacteria Biosynthetic Diversity.</title>
        <authorList>
            <person name="Kalkreuter E."/>
            <person name="Kautsar S.A."/>
            <person name="Yang D."/>
            <person name="Bader C.D."/>
            <person name="Teijaro C.N."/>
            <person name="Fluegel L."/>
            <person name="Davis C.M."/>
            <person name="Simpson J.R."/>
            <person name="Lauterbach L."/>
            <person name="Steele A.D."/>
            <person name="Gui C."/>
            <person name="Meng S."/>
            <person name="Li G."/>
            <person name="Viehrig K."/>
            <person name="Ye F."/>
            <person name="Su P."/>
            <person name="Kiefer A.F."/>
            <person name="Nichols A."/>
            <person name="Cepeda A.J."/>
            <person name="Yan W."/>
            <person name="Fan B."/>
            <person name="Jiang Y."/>
            <person name="Adhikari A."/>
            <person name="Zheng C.-J."/>
            <person name="Schuster L."/>
            <person name="Cowan T.M."/>
            <person name="Smanski M.J."/>
            <person name="Chevrette M.G."/>
            <person name="De Carvalho L.P.S."/>
            <person name="Shen B."/>
        </authorList>
    </citation>
    <scope>NUCLEOTIDE SEQUENCE [LARGE SCALE GENOMIC DNA]</scope>
    <source>
        <strain evidence="10 11">NPDC033843</strain>
    </source>
</reference>
<dbReference type="Gene3D" id="2.80.10.50">
    <property type="match status" value="1"/>
</dbReference>
<evidence type="ECO:0000313" key="10">
    <source>
        <dbReference type="EMBL" id="MEU3783706.1"/>
    </source>
</evidence>